<dbReference type="EMBL" id="JAZDWU010000001">
    <property type="protein sequence ID" value="KAL0015532.1"/>
    <property type="molecule type" value="Genomic_DNA"/>
</dbReference>
<dbReference type="AlphaFoldDB" id="A0AAW2DXN9"/>
<dbReference type="InterPro" id="IPR029472">
    <property type="entry name" value="Copia-like_N"/>
</dbReference>
<protein>
    <recommendedName>
        <fullName evidence="1">Retrotransposon Copia-like N-terminal domain-containing protein</fullName>
    </recommendedName>
</protein>
<proteinExistence type="predicted"/>
<sequence>MVSEHFPSISEHFPFVSLFPNKASDFTQIAHSVPSSSAVMANESTNNHFVLPANENPGLVLTSQPLIGLENYMSWARSVFLALSARNKFGFVNESIPKPDSSSPLFNSWSRCNTTVLSWLTNSLSMELKASVMYINTAKDLWIDLKDRLSQGNTPRLFELQKEICHLSQGSLLVSSYFKKFKTLWDEFVNYQPFTVCTCACICGSKSSQLDAQHKEHVF</sequence>
<name>A0AAW2DXN9_9ROSI</name>
<organism evidence="2 3">
    <name type="scientific">Lithocarpus litseifolius</name>
    <dbReference type="NCBI Taxonomy" id="425828"/>
    <lineage>
        <taxon>Eukaryota</taxon>
        <taxon>Viridiplantae</taxon>
        <taxon>Streptophyta</taxon>
        <taxon>Embryophyta</taxon>
        <taxon>Tracheophyta</taxon>
        <taxon>Spermatophyta</taxon>
        <taxon>Magnoliopsida</taxon>
        <taxon>eudicotyledons</taxon>
        <taxon>Gunneridae</taxon>
        <taxon>Pentapetalae</taxon>
        <taxon>rosids</taxon>
        <taxon>fabids</taxon>
        <taxon>Fagales</taxon>
        <taxon>Fagaceae</taxon>
        <taxon>Lithocarpus</taxon>
    </lineage>
</organism>
<gene>
    <name evidence="2" type="ORF">SO802_002601</name>
</gene>
<reference evidence="2 3" key="1">
    <citation type="submission" date="2024-01" db="EMBL/GenBank/DDBJ databases">
        <title>A telomere-to-telomere, gap-free genome of sweet tea (Lithocarpus litseifolius).</title>
        <authorList>
            <person name="Zhou J."/>
        </authorList>
    </citation>
    <scope>NUCLEOTIDE SEQUENCE [LARGE SCALE GENOMIC DNA]</scope>
    <source>
        <strain evidence="2">Zhou-2022a</strain>
        <tissue evidence="2">Leaf</tissue>
    </source>
</reference>
<dbReference type="PANTHER" id="PTHR37610">
    <property type="entry name" value="CCHC-TYPE DOMAIN-CONTAINING PROTEIN"/>
    <property type="match status" value="1"/>
</dbReference>
<dbReference type="PANTHER" id="PTHR37610:SF97">
    <property type="entry name" value="RETROTRANSPOSON GAG DOMAIN-CONTAINING PROTEIN"/>
    <property type="match status" value="1"/>
</dbReference>
<dbReference type="Pfam" id="PF14244">
    <property type="entry name" value="Retrotran_gag_3"/>
    <property type="match status" value="1"/>
</dbReference>
<dbReference type="Proteomes" id="UP001459277">
    <property type="component" value="Unassembled WGS sequence"/>
</dbReference>
<comment type="caution">
    <text evidence="2">The sequence shown here is derived from an EMBL/GenBank/DDBJ whole genome shotgun (WGS) entry which is preliminary data.</text>
</comment>
<evidence type="ECO:0000313" key="3">
    <source>
        <dbReference type="Proteomes" id="UP001459277"/>
    </source>
</evidence>
<feature type="domain" description="Retrotransposon Copia-like N-terminal" evidence="1">
    <location>
        <begin position="54"/>
        <end position="100"/>
    </location>
</feature>
<evidence type="ECO:0000259" key="1">
    <source>
        <dbReference type="Pfam" id="PF14244"/>
    </source>
</evidence>
<accession>A0AAW2DXN9</accession>
<evidence type="ECO:0000313" key="2">
    <source>
        <dbReference type="EMBL" id="KAL0015532.1"/>
    </source>
</evidence>
<keyword evidence="3" id="KW-1185">Reference proteome</keyword>